<evidence type="ECO:0000313" key="1">
    <source>
        <dbReference type="EMBL" id="MBX64472.1"/>
    </source>
</evidence>
<name>A0A2P2QBV5_RHIMU</name>
<accession>A0A2P2QBV5</accession>
<sequence length="36" mass="4174">MMTTKKARGSCPRNCKSTLIFHHSFQSINKVFIITF</sequence>
<proteinExistence type="predicted"/>
<protein>
    <submittedName>
        <fullName evidence="1">Uncharacterized protein</fullName>
    </submittedName>
</protein>
<reference evidence="1" key="1">
    <citation type="submission" date="2018-02" db="EMBL/GenBank/DDBJ databases">
        <title>Rhizophora mucronata_Transcriptome.</title>
        <authorList>
            <person name="Meera S.P."/>
            <person name="Sreeshan A."/>
            <person name="Augustine A."/>
        </authorList>
    </citation>
    <scope>NUCLEOTIDE SEQUENCE</scope>
    <source>
        <tissue evidence="1">Leaf</tissue>
    </source>
</reference>
<dbReference type="EMBL" id="GGEC01083988">
    <property type="protein sequence ID" value="MBX64472.1"/>
    <property type="molecule type" value="Transcribed_RNA"/>
</dbReference>
<organism evidence="1">
    <name type="scientific">Rhizophora mucronata</name>
    <name type="common">Asiatic mangrove</name>
    <dbReference type="NCBI Taxonomy" id="61149"/>
    <lineage>
        <taxon>Eukaryota</taxon>
        <taxon>Viridiplantae</taxon>
        <taxon>Streptophyta</taxon>
        <taxon>Embryophyta</taxon>
        <taxon>Tracheophyta</taxon>
        <taxon>Spermatophyta</taxon>
        <taxon>Magnoliopsida</taxon>
        <taxon>eudicotyledons</taxon>
        <taxon>Gunneridae</taxon>
        <taxon>Pentapetalae</taxon>
        <taxon>rosids</taxon>
        <taxon>fabids</taxon>
        <taxon>Malpighiales</taxon>
        <taxon>Rhizophoraceae</taxon>
        <taxon>Rhizophora</taxon>
    </lineage>
</organism>
<dbReference type="AlphaFoldDB" id="A0A2P2QBV5"/>